<evidence type="ECO:0008006" key="9">
    <source>
        <dbReference type="Google" id="ProtNLM"/>
    </source>
</evidence>
<comment type="subcellular location">
    <subcellularLocation>
        <location evidence="1">Cell membrane</location>
        <topology evidence="1">Multi-pass membrane protein</topology>
    </subcellularLocation>
</comment>
<evidence type="ECO:0000256" key="4">
    <source>
        <dbReference type="ARBA" id="ARBA00022989"/>
    </source>
</evidence>
<feature type="transmembrane region" description="Helical" evidence="6">
    <location>
        <begin position="401"/>
        <end position="425"/>
    </location>
</feature>
<feature type="transmembrane region" description="Helical" evidence="6">
    <location>
        <begin position="431"/>
        <end position="450"/>
    </location>
</feature>
<dbReference type="RefSeq" id="WP_124685818.1">
    <property type="nucleotide sequence ID" value="NZ_CP033970.1"/>
</dbReference>
<evidence type="ECO:0000313" key="7">
    <source>
        <dbReference type="EMBL" id="AZG16087.1"/>
    </source>
</evidence>
<keyword evidence="5 6" id="KW-0472">Membrane</keyword>
<gene>
    <name evidence="7" type="ORF">EHF44_21970</name>
</gene>
<organism evidence="7 8">
    <name type="scientific">Cupriavidus pauculus</name>
    <dbReference type="NCBI Taxonomy" id="82633"/>
    <lineage>
        <taxon>Bacteria</taxon>
        <taxon>Pseudomonadati</taxon>
        <taxon>Pseudomonadota</taxon>
        <taxon>Betaproteobacteria</taxon>
        <taxon>Burkholderiales</taxon>
        <taxon>Burkholderiaceae</taxon>
        <taxon>Cupriavidus</taxon>
    </lineage>
</organism>
<dbReference type="Proteomes" id="UP000270411">
    <property type="component" value="Chromosome 2"/>
</dbReference>
<keyword evidence="3 6" id="KW-0812">Transmembrane</keyword>
<protein>
    <recommendedName>
        <fullName evidence="9">Oligosaccharide flippase family protein</fullName>
    </recommendedName>
</protein>
<feature type="transmembrane region" description="Helical" evidence="6">
    <location>
        <begin position="110"/>
        <end position="135"/>
    </location>
</feature>
<dbReference type="EMBL" id="CP033970">
    <property type="protein sequence ID" value="AZG16087.1"/>
    <property type="molecule type" value="Genomic_DNA"/>
</dbReference>
<feature type="transmembrane region" description="Helical" evidence="6">
    <location>
        <begin position="218"/>
        <end position="242"/>
    </location>
</feature>
<dbReference type="PANTHER" id="PTHR30250:SF26">
    <property type="entry name" value="PSMA PROTEIN"/>
    <property type="match status" value="1"/>
</dbReference>
<dbReference type="PANTHER" id="PTHR30250">
    <property type="entry name" value="PST FAMILY PREDICTED COLANIC ACID TRANSPORTER"/>
    <property type="match status" value="1"/>
</dbReference>
<feature type="transmembrane region" description="Helical" evidence="6">
    <location>
        <begin position="155"/>
        <end position="175"/>
    </location>
</feature>
<evidence type="ECO:0000256" key="6">
    <source>
        <dbReference type="SAM" id="Phobius"/>
    </source>
</evidence>
<feature type="transmembrane region" description="Helical" evidence="6">
    <location>
        <begin position="342"/>
        <end position="365"/>
    </location>
</feature>
<evidence type="ECO:0000256" key="5">
    <source>
        <dbReference type="ARBA" id="ARBA00023136"/>
    </source>
</evidence>
<evidence type="ECO:0000256" key="2">
    <source>
        <dbReference type="ARBA" id="ARBA00022475"/>
    </source>
</evidence>
<keyword evidence="4 6" id="KW-1133">Transmembrane helix</keyword>
<dbReference type="AlphaFoldDB" id="A0A3G8H6C8"/>
<accession>A0A3G8H6C8</accession>
<evidence type="ECO:0000256" key="3">
    <source>
        <dbReference type="ARBA" id="ARBA00022692"/>
    </source>
</evidence>
<proteinExistence type="predicted"/>
<name>A0A3G8H6C8_9BURK</name>
<feature type="transmembrane region" description="Helical" evidence="6">
    <location>
        <begin position="371"/>
        <end position="389"/>
    </location>
</feature>
<dbReference type="OrthoDB" id="8958279at2"/>
<feature type="transmembrane region" description="Helical" evidence="6">
    <location>
        <begin position="78"/>
        <end position="98"/>
    </location>
</feature>
<evidence type="ECO:0000313" key="8">
    <source>
        <dbReference type="Proteomes" id="UP000270411"/>
    </source>
</evidence>
<dbReference type="GO" id="GO:0005886">
    <property type="term" value="C:plasma membrane"/>
    <property type="evidence" value="ECO:0007669"/>
    <property type="project" value="UniProtKB-SubCell"/>
</dbReference>
<sequence length="467" mass="49216">MTTTKGGLLGSDTEVAVAPAGFGTQDHSAAERASQATRALRLAVASSMVSKACSIGLQVVSIPLFARVLSTDDFSAMMVYFGISAWLSLVAIGVWPTITSIAADDKKSGLLPGVLAVSLGGLSAIFVSVIVLVLVLRPVLESSGVNLFSASHYDLFLAALVCYAMLTVLSVGEAVNQGQHRQHVNNLITAGGSVLNVVFILLVTFARPEGQAHVDVTLLFIASQLGFILLRVFNMAGVLMRVGRPHAFPGMAFARELARNTRALVQAQLAVAFLQQGTVLLCYEMGMPRDAALLALLFRANMLLHSLVFMINQPLWPIIHRNMLAGDWPWVSRTYRKLATCYVAYGLMAVAVATVAGGAAVALWTAGEYPISNGLATLCAVYFAVLVTSQASAPVLMGGQAFGSLGNIGTMEFLAATVGCVVLYLAHAVNFPNIVVALIAANAVTALWMMPTRALGLIRRGALAGSH</sequence>
<dbReference type="InterPro" id="IPR050833">
    <property type="entry name" value="Poly_Biosynth_Transport"/>
</dbReference>
<keyword evidence="2" id="KW-1003">Cell membrane</keyword>
<evidence type="ECO:0000256" key="1">
    <source>
        <dbReference type="ARBA" id="ARBA00004651"/>
    </source>
</evidence>
<reference evidence="8" key="1">
    <citation type="submission" date="2018-11" db="EMBL/GenBank/DDBJ databases">
        <title>FDA dAtabase for Regulatory Grade micrObial Sequences (FDA-ARGOS): Supporting development and validation of Infectious Disease Dx tests.</title>
        <authorList>
            <person name="Goldberg B."/>
            <person name="Campos J."/>
            <person name="Tallon L."/>
            <person name="Sadzewicz L."/>
            <person name="Zhao X."/>
            <person name="Vavikolanu K."/>
            <person name="Mehta A."/>
            <person name="Aluvathingal J."/>
            <person name="Nadendla S."/>
            <person name="Geyer C."/>
            <person name="Nandy P."/>
            <person name="Yan Y."/>
            <person name="Sichtig H."/>
        </authorList>
    </citation>
    <scope>NUCLEOTIDE SEQUENCE [LARGE SCALE GENOMIC DNA]</scope>
    <source>
        <strain evidence="8">FDAARGOS_614</strain>
    </source>
</reference>
<dbReference type="KEGG" id="cpau:EHF44_21970"/>
<feature type="transmembrane region" description="Helical" evidence="6">
    <location>
        <begin position="42"/>
        <end position="66"/>
    </location>
</feature>
<feature type="transmembrane region" description="Helical" evidence="6">
    <location>
        <begin position="187"/>
        <end position="206"/>
    </location>
</feature>